<reference evidence="1" key="2">
    <citation type="submission" date="2020-08" db="EMBL/GenBank/DDBJ databases">
        <title>Plant Genome Project.</title>
        <authorList>
            <person name="Zhang R.-G."/>
        </authorList>
    </citation>
    <scope>NUCLEOTIDE SEQUENCE</scope>
    <source>
        <strain evidence="1">Huo1</strain>
        <tissue evidence="1">Leaf</tissue>
    </source>
</reference>
<dbReference type="AlphaFoldDB" id="A0A8X8X5I5"/>
<sequence length="151" mass="16712">MVYFASTIYKIKPVHLTLPTITHSTESADEICELLPKLAGFTSEEMSEFIKSSPIKELGFFSFVRNFKELRSISLEIFLELPAYVPGQASSSDEASLSDASSSDDEYTYIAPADHTLLLFGLKRQVRGRSRREVGVSRVCVVNRGLAAATL</sequence>
<gene>
    <name evidence="1" type="ORF">SASPL_131199</name>
</gene>
<dbReference type="Proteomes" id="UP000298416">
    <property type="component" value="Unassembled WGS sequence"/>
</dbReference>
<protein>
    <submittedName>
        <fullName evidence="1">Uncharacterized protein</fullName>
    </submittedName>
</protein>
<comment type="caution">
    <text evidence="1">The sequence shown here is derived from an EMBL/GenBank/DDBJ whole genome shotgun (WGS) entry which is preliminary data.</text>
</comment>
<keyword evidence="2" id="KW-1185">Reference proteome</keyword>
<name>A0A8X8X5I5_SALSN</name>
<proteinExistence type="predicted"/>
<dbReference type="EMBL" id="PNBA02000011">
    <property type="protein sequence ID" value="KAG6408195.1"/>
    <property type="molecule type" value="Genomic_DNA"/>
</dbReference>
<reference evidence="1" key="1">
    <citation type="submission" date="2018-01" db="EMBL/GenBank/DDBJ databases">
        <authorList>
            <person name="Mao J.F."/>
        </authorList>
    </citation>
    <scope>NUCLEOTIDE SEQUENCE</scope>
    <source>
        <strain evidence="1">Huo1</strain>
        <tissue evidence="1">Leaf</tissue>
    </source>
</reference>
<accession>A0A8X8X5I5</accession>
<evidence type="ECO:0000313" key="1">
    <source>
        <dbReference type="EMBL" id="KAG6408195.1"/>
    </source>
</evidence>
<evidence type="ECO:0000313" key="2">
    <source>
        <dbReference type="Proteomes" id="UP000298416"/>
    </source>
</evidence>
<organism evidence="1">
    <name type="scientific">Salvia splendens</name>
    <name type="common">Scarlet sage</name>
    <dbReference type="NCBI Taxonomy" id="180675"/>
    <lineage>
        <taxon>Eukaryota</taxon>
        <taxon>Viridiplantae</taxon>
        <taxon>Streptophyta</taxon>
        <taxon>Embryophyta</taxon>
        <taxon>Tracheophyta</taxon>
        <taxon>Spermatophyta</taxon>
        <taxon>Magnoliopsida</taxon>
        <taxon>eudicotyledons</taxon>
        <taxon>Gunneridae</taxon>
        <taxon>Pentapetalae</taxon>
        <taxon>asterids</taxon>
        <taxon>lamiids</taxon>
        <taxon>Lamiales</taxon>
        <taxon>Lamiaceae</taxon>
        <taxon>Nepetoideae</taxon>
        <taxon>Mentheae</taxon>
        <taxon>Salviinae</taxon>
        <taxon>Salvia</taxon>
        <taxon>Salvia subgen. Calosphace</taxon>
        <taxon>core Calosphace</taxon>
    </lineage>
</organism>